<dbReference type="PROSITE" id="PS50887">
    <property type="entry name" value="GGDEF"/>
    <property type="match status" value="1"/>
</dbReference>
<proteinExistence type="predicted"/>
<dbReference type="KEGG" id="pbh:AAW51_2448"/>
<dbReference type="Pfam" id="PF00990">
    <property type="entry name" value="GGDEF"/>
    <property type="match status" value="1"/>
</dbReference>
<name>A0A0G3BI65_9BURK</name>
<dbReference type="NCBIfam" id="TIGR00254">
    <property type="entry name" value="GGDEF"/>
    <property type="match status" value="1"/>
</dbReference>
<organism evidence="5 6">
    <name type="scientific">Caldimonas brevitalea</name>
    <dbReference type="NCBI Taxonomy" id="413882"/>
    <lineage>
        <taxon>Bacteria</taxon>
        <taxon>Pseudomonadati</taxon>
        <taxon>Pseudomonadota</taxon>
        <taxon>Betaproteobacteria</taxon>
        <taxon>Burkholderiales</taxon>
        <taxon>Sphaerotilaceae</taxon>
        <taxon>Caldimonas</taxon>
    </lineage>
</organism>
<keyword evidence="3" id="KW-0812">Transmembrane</keyword>
<dbReference type="SUPFAM" id="SSF55073">
    <property type="entry name" value="Nucleotide cyclase"/>
    <property type="match status" value="1"/>
</dbReference>
<dbReference type="RefSeq" id="WP_053013507.1">
    <property type="nucleotide sequence ID" value="NZ_CP011371.1"/>
</dbReference>
<keyword evidence="3" id="KW-1133">Transmembrane helix</keyword>
<evidence type="ECO:0000256" key="3">
    <source>
        <dbReference type="SAM" id="Phobius"/>
    </source>
</evidence>
<feature type="transmembrane region" description="Helical" evidence="3">
    <location>
        <begin position="6"/>
        <end position="26"/>
    </location>
</feature>
<dbReference type="GO" id="GO:1902201">
    <property type="term" value="P:negative regulation of bacterial-type flagellum-dependent cell motility"/>
    <property type="evidence" value="ECO:0007669"/>
    <property type="project" value="TreeGrafter"/>
</dbReference>
<dbReference type="InterPro" id="IPR000160">
    <property type="entry name" value="GGDEF_dom"/>
</dbReference>
<dbReference type="PANTHER" id="PTHR45138:SF9">
    <property type="entry name" value="DIGUANYLATE CYCLASE DGCM-RELATED"/>
    <property type="match status" value="1"/>
</dbReference>
<evidence type="ECO:0000259" key="4">
    <source>
        <dbReference type="PROSITE" id="PS50887"/>
    </source>
</evidence>
<feature type="transmembrane region" description="Helical" evidence="3">
    <location>
        <begin position="200"/>
        <end position="219"/>
    </location>
</feature>
<dbReference type="AlphaFoldDB" id="A0A0G3BI65"/>
<dbReference type="InterPro" id="IPR043128">
    <property type="entry name" value="Rev_trsase/Diguanyl_cyclase"/>
</dbReference>
<dbReference type="FunFam" id="3.30.70.270:FF:000001">
    <property type="entry name" value="Diguanylate cyclase domain protein"/>
    <property type="match status" value="1"/>
</dbReference>
<evidence type="ECO:0000256" key="2">
    <source>
        <dbReference type="ARBA" id="ARBA00034247"/>
    </source>
</evidence>
<feature type="domain" description="GGDEF" evidence="4">
    <location>
        <begin position="259"/>
        <end position="390"/>
    </location>
</feature>
<dbReference type="InterPro" id="IPR050469">
    <property type="entry name" value="Diguanylate_Cyclase"/>
</dbReference>
<dbReference type="PANTHER" id="PTHR45138">
    <property type="entry name" value="REGULATORY COMPONENTS OF SENSORY TRANSDUCTION SYSTEM"/>
    <property type="match status" value="1"/>
</dbReference>
<dbReference type="CDD" id="cd01949">
    <property type="entry name" value="GGDEF"/>
    <property type="match status" value="1"/>
</dbReference>
<protein>
    <recommendedName>
        <fullName evidence="1">diguanylate cyclase</fullName>
        <ecNumber evidence="1">2.7.7.65</ecNumber>
    </recommendedName>
</protein>
<accession>A0A0G3BI65</accession>
<evidence type="ECO:0000313" key="5">
    <source>
        <dbReference type="EMBL" id="AKJ29139.1"/>
    </source>
</evidence>
<dbReference type="EC" id="2.7.7.65" evidence="1"/>
<dbReference type="Gene3D" id="3.30.70.270">
    <property type="match status" value="1"/>
</dbReference>
<feature type="transmembrane region" description="Helical" evidence="3">
    <location>
        <begin position="38"/>
        <end position="59"/>
    </location>
</feature>
<reference evidence="5 6" key="1">
    <citation type="submission" date="2015-05" db="EMBL/GenBank/DDBJ databases">
        <authorList>
            <person name="Tang B."/>
            <person name="Yu Y."/>
        </authorList>
    </citation>
    <scope>NUCLEOTIDE SEQUENCE [LARGE SCALE GENOMIC DNA]</scope>
    <source>
        <strain evidence="5 6">DSM 7029</strain>
    </source>
</reference>
<dbReference type="PATRIC" id="fig|413882.6.peg.2560"/>
<dbReference type="GO" id="GO:0052621">
    <property type="term" value="F:diguanylate cyclase activity"/>
    <property type="evidence" value="ECO:0007669"/>
    <property type="project" value="UniProtKB-EC"/>
</dbReference>
<comment type="catalytic activity">
    <reaction evidence="2">
        <text>2 GTP = 3',3'-c-di-GMP + 2 diphosphate</text>
        <dbReference type="Rhea" id="RHEA:24898"/>
        <dbReference type="ChEBI" id="CHEBI:33019"/>
        <dbReference type="ChEBI" id="CHEBI:37565"/>
        <dbReference type="ChEBI" id="CHEBI:58805"/>
        <dbReference type="EC" id="2.7.7.65"/>
    </reaction>
</comment>
<gene>
    <name evidence="5" type="ORF">AAW51_2448</name>
</gene>
<dbReference type="InterPro" id="IPR029787">
    <property type="entry name" value="Nucleotide_cyclase"/>
</dbReference>
<keyword evidence="3" id="KW-0472">Membrane</keyword>
<evidence type="ECO:0000256" key="1">
    <source>
        <dbReference type="ARBA" id="ARBA00012528"/>
    </source>
</evidence>
<feature type="transmembrane region" description="Helical" evidence="3">
    <location>
        <begin position="160"/>
        <end position="180"/>
    </location>
</feature>
<dbReference type="GO" id="GO:0005886">
    <property type="term" value="C:plasma membrane"/>
    <property type="evidence" value="ECO:0007669"/>
    <property type="project" value="TreeGrafter"/>
</dbReference>
<sequence length="395" mass="42425">MNLDSFASTIGDSVLAAVLLGLFIFASRLSPGLRGIALWGWCHFFYTVGSAIASVAAAAGAGGRTDADRAAVFGAFLACLSVAGLAASVAIFVRQRPLRPRQRWGLAAALPVLCVALWIAYRGDQSSGIPAVQSWCEVVMLSWMAWALRRLRQPPYRVPARLMQAAASALIALYLVEWTVQMRVGQASPLSDLSWSHADVSLWFLLNFCMLMLASFRAVEAYQRTANLDPLTGVLNRRGLEDALLRHATGKPRGRHDAPALMVLAIDLDHFKRINDSHGHAAGDAVLRAVAQCLQSSVRAEDAVGRLGGEEFVVVGAETDPARSLRVAERVRERAAALRFPAVAPSLRVTVSIGVACGPREAWQELLARADEALYQAKGQGRNRVVAAQAPSAPA</sequence>
<keyword evidence="6" id="KW-1185">Reference proteome</keyword>
<evidence type="ECO:0000313" key="6">
    <source>
        <dbReference type="Proteomes" id="UP000035352"/>
    </source>
</evidence>
<dbReference type="EMBL" id="CP011371">
    <property type="protein sequence ID" value="AKJ29139.1"/>
    <property type="molecule type" value="Genomic_DNA"/>
</dbReference>
<dbReference type="GO" id="GO:0043709">
    <property type="term" value="P:cell adhesion involved in single-species biofilm formation"/>
    <property type="evidence" value="ECO:0007669"/>
    <property type="project" value="TreeGrafter"/>
</dbReference>
<dbReference type="SMART" id="SM00267">
    <property type="entry name" value="GGDEF"/>
    <property type="match status" value="1"/>
</dbReference>
<feature type="transmembrane region" description="Helical" evidence="3">
    <location>
        <begin position="71"/>
        <end position="92"/>
    </location>
</feature>
<dbReference type="STRING" id="413882.AAW51_2448"/>
<dbReference type="Proteomes" id="UP000035352">
    <property type="component" value="Chromosome"/>
</dbReference>